<evidence type="ECO:0000259" key="5">
    <source>
        <dbReference type="PROSITE" id="PS50110"/>
    </source>
</evidence>
<dbReference type="AlphaFoldDB" id="A0A6H1UAT7"/>
<accession>A0A6H1UAT7</accession>
<dbReference type="PROSITE" id="PS00622">
    <property type="entry name" value="HTH_LUXR_1"/>
    <property type="match status" value="1"/>
</dbReference>
<proteinExistence type="predicted"/>
<dbReference type="GO" id="GO:0003677">
    <property type="term" value="F:DNA binding"/>
    <property type="evidence" value="ECO:0007669"/>
    <property type="project" value="UniProtKB-KW"/>
</dbReference>
<dbReference type="InterPro" id="IPR058245">
    <property type="entry name" value="NreC/VraR/RcsB-like_REC"/>
</dbReference>
<dbReference type="InterPro" id="IPR001789">
    <property type="entry name" value="Sig_transdc_resp-reg_receiver"/>
</dbReference>
<dbReference type="CDD" id="cd06170">
    <property type="entry name" value="LuxR_C_like"/>
    <property type="match status" value="1"/>
</dbReference>
<keyword evidence="7" id="KW-1185">Reference proteome</keyword>
<dbReference type="PRINTS" id="PR00038">
    <property type="entry name" value="HTHLUXR"/>
</dbReference>
<dbReference type="GO" id="GO:0000160">
    <property type="term" value="P:phosphorelay signal transduction system"/>
    <property type="evidence" value="ECO:0007669"/>
    <property type="project" value="InterPro"/>
</dbReference>
<evidence type="ECO:0000313" key="6">
    <source>
        <dbReference type="EMBL" id="QIZ75948.1"/>
    </source>
</evidence>
<organism evidence="6 7">
    <name type="scientific">Ferrimonas lipolytica</name>
    <dbReference type="NCBI Taxonomy" id="2724191"/>
    <lineage>
        <taxon>Bacteria</taxon>
        <taxon>Pseudomonadati</taxon>
        <taxon>Pseudomonadota</taxon>
        <taxon>Gammaproteobacteria</taxon>
        <taxon>Alteromonadales</taxon>
        <taxon>Ferrimonadaceae</taxon>
        <taxon>Ferrimonas</taxon>
    </lineage>
</organism>
<dbReference type="SUPFAM" id="SSF52172">
    <property type="entry name" value="CheY-like"/>
    <property type="match status" value="1"/>
</dbReference>
<dbReference type="SMART" id="SM00448">
    <property type="entry name" value="REC"/>
    <property type="match status" value="1"/>
</dbReference>
<dbReference type="InterPro" id="IPR051015">
    <property type="entry name" value="EvgA-like"/>
</dbReference>
<dbReference type="SUPFAM" id="SSF46894">
    <property type="entry name" value="C-terminal effector domain of the bipartite response regulators"/>
    <property type="match status" value="1"/>
</dbReference>
<feature type="modified residue" description="4-aspartylphosphate" evidence="3">
    <location>
        <position position="57"/>
    </location>
</feature>
<dbReference type="EMBL" id="CP051180">
    <property type="protein sequence ID" value="QIZ75948.1"/>
    <property type="molecule type" value="Genomic_DNA"/>
</dbReference>
<protein>
    <submittedName>
        <fullName evidence="6">Response regulator transcription factor</fullName>
    </submittedName>
</protein>
<evidence type="ECO:0000256" key="1">
    <source>
        <dbReference type="ARBA" id="ARBA00022553"/>
    </source>
</evidence>
<evidence type="ECO:0000256" key="2">
    <source>
        <dbReference type="ARBA" id="ARBA00023125"/>
    </source>
</evidence>
<keyword evidence="1 3" id="KW-0597">Phosphoprotein</keyword>
<dbReference type="RefSeq" id="WP_168659209.1">
    <property type="nucleotide sequence ID" value="NZ_CP051180.1"/>
</dbReference>
<dbReference type="InterPro" id="IPR000792">
    <property type="entry name" value="Tscrpt_reg_LuxR_C"/>
</dbReference>
<dbReference type="Pfam" id="PF00072">
    <property type="entry name" value="Response_reg"/>
    <property type="match status" value="1"/>
</dbReference>
<feature type="domain" description="HTH luxR-type" evidence="4">
    <location>
        <begin position="143"/>
        <end position="208"/>
    </location>
</feature>
<dbReference type="CDD" id="cd17535">
    <property type="entry name" value="REC_NarL-like"/>
    <property type="match status" value="1"/>
</dbReference>
<dbReference type="InterPro" id="IPR011006">
    <property type="entry name" value="CheY-like_superfamily"/>
</dbReference>
<dbReference type="Pfam" id="PF00196">
    <property type="entry name" value="GerE"/>
    <property type="match status" value="1"/>
</dbReference>
<dbReference type="PANTHER" id="PTHR45566:SF1">
    <property type="entry name" value="HTH-TYPE TRANSCRIPTIONAL REGULATOR YHJB-RELATED"/>
    <property type="match status" value="1"/>
</dbReference>
<feature type="domain" description="Response regulatory" evidence="5">
    <location>
        <begin position="5"/>
        <end position="122"/>
    </location>
</feature>
<dbReference type="GO" id="GO:0006355">
    <property type="term" value="P:regulation of DNA-templated transcription"/>
    <property type="evidence" value="ECO:0007669"/>
    <property type="project" value="InterPro"/>
</dbReference>
<dbReference type="KEGG" id="fes:HER31_03055"/>
<dbReference type="PROSITE" id="PS50110">
    <property type="entry name" value="RESPONSE_REGULATORY"/>
    <property type="match status" value="1"/>
</dbReference>
<dbReference type="SMART" id="SM00421">
    <property type="entry name" value="HTH_LUXR"/>
    <property type="match status" value="1"/>
</dbReference>
<evidence type="ECO:0000313" key="7">
    <source>
        <dbReference type="Proteomes" id="UP000501602"/>
    </source>
</evidence>
<keyword evidence="2" id="KW-0238">DNA-binding</keyword>
<dbReference type="InterPro" id="IPR016032">
    <property type="entry name" value="Sig_transdc_resp-reg_C-effctor"/>
</dbReference>
<dbReference type="PANTHER" id="PTHR45566">
    <property type="entry name" value="HTH-TYPE TRANSCRIPTIONAL REGULATOR YHJB-RELATED"/>
    <property type="match status" value="1"/>
</dbReference>
<dbReference type="PROSITE" id="PS50043">
    <property type="entry name" value="HTH_LUXR_2"/>
    <property type="match status" value="1"/>
</dbReference>
<gene>
    <name evidence="6" type="ORF">HER31_03055</name>
</gene>
<evidence type="ECO:0000259" key="4">
    <source>
        <dbReference type="PROSITE" id="PS50043"/>
    </source>
</evidence>
<dbReference type="Proteomes" id="UP000501602">
    <property type="component" value="Chromosome"/>
</dbReference>
<dbReference type="Gene3D" id="3.40.50.2300">
    <property type="match status" value="1"/>
</dbReference>
<evidence type="ECO:0000256" key="3">
    <source>
        <dbReference type="PROSITE-ProRule" id="PRU00169"/>
    </source>
</evidence>
<name>A0A6H1UAT7_9GAMM</name>
<sequence>MQLDKLIIADDHPLFQQALHELLSHHFSQAEALCANSSAELFKLLSQHLDTELVLLDLNLSDSNGLTTLVRLRREFPQLGVIVVSGQEDSATINKTMQMGANGFVPKSQPVEHIIDSIETVLTGQNWLPQGFALTTDSQLSDQLARLDSLSPRQHSILLMFAEGLLNKQIAAQLELSEATVKAHASAIFLKLGVRTRTQAVIAFNQSQHEPGYSIG</sequence>
<reference evidence="6 7" key="1">
    <citation type="submission" date="2020-04" db="EMBL/GenBank/DDBJ databases">
        <title>Ferrimonas sp. S7 isolated from sea water.</title>
        <authorList>
            <person name="Bae S.S."/>
            <person name="Baek K."/>
        </authorList>
    </citation>
    <scope>NUCLEOTIDE SEQUENCE [LARGE SCALE GENOMIC DNA]</scope>
    <source>
        <strain evidence="6 7">S7</strain>
    </source>
</reference>